<evidence type="ECO:0000313" key="3">
    <source>
        <dbReference type="Proteomes" id="UP001497457"/>
    </source>
</evidence>
<dbReference type="AlphaFoldDB" id="A0ABC9F876"/>
<dbReference type="InterPro" id="IPR012871">
    <property type="entry name" value="DUF1668_ORYSA"/>
</dbReference>
<feature type="region of interest" description="Disordered" evidence="1">
    <location>
        <begin position="1"/>
        <end position="90"/>
    </location>
</feature>
<protein>
    <submittedName>
        <fullName evidence="2">Uncharacterized protein</fullName>
    </submittedName>
</protein>
<keyword evidence="3" id="KW-1185">Reference proteome</keyword>
<reference evidence="3" key="1">
    <citation type="submission" date="2024-06" db="EMBL/GenBank/DDBJ databases">
        <authorList>
            <person name="Ryan C."/>
        </authorList>
    </citation>
    <scope>NUCLEOTIDE SEQUENCE [LARGE SCALE GENOMIC DNA]</scope>
</reference>
<dbReference type="PANTHER" id="PTHR33085">
    <property type="entry name" value="OS12G0113100 PROTEIN-RELATED"/>
    <property type="match status" value="1"/>
</dbReference>
<sequence>MEHGRDKFRKLDGGRSVASADNPEPFVGDPHQQGLNQMGDDGNVSEGRRNRSLYFSLRRRDLSASQTSSPLYKVGVADPDSPPAPSPARETLHRTCNLETDMGGKTFVFLPHSATPDYLEDPDFPPWFEVLDLSGDPAVTEAADGTLRLDEAACSWKALPCPACFPDRLCPTEFRGAPFITVRSYAVVGHYILVSLNQPSYCVFAFDTVSGKWHKIAGEYLSFVGAATLREHGGDIFLAFSHKDGPIKAYRICVSAATSRPPSDEEGCGNNIELSITAITVRDKEHFEVGLWGGCCLISLDREHFSVLFWHEGRGRYLVYDKETEETYPRKLFLKLVTYRTESPVLEGKTPEIVSSSQREQTFKVCSSLGFDSAPIAFALSI</sequence>
<accession>A0ABC9F876</accession>
<dbReference type="Proteomes" id="UP001497457">
    <property type="component" value="Chromosome 5rd"/>
</dbReference>
<evidence type="ECO:0000256" key="1">
    <source>
        <dbReference type="SAM" id="MobiDB-lite"/>
    </source>
</evidence>
<dbReference type="EMBL" id="OZ075115">
    <property type="protein sequence ID" value="CAL5069917.1"/>
    <property type="molecule type" value="Genomic_DNA"/>
</dbReference>
<organism evidence="2 3">
    <name type="scientific">Urochloa decumbens</name>
    <dbReference type="NCBI Taxonomy" id="240449"/>
    <lineage>
        <taxon>Eukaryota</taxon>
        <taxon>Viridiplantae</taxon>
        <taxon>Streptophyta</taxon>
        <taxon>Embryophyta</taxon>
        <taxon>Tracheophyta</taxon>
        <taxon>Spermatophyta</taxon>
        <taxon>Magnoliopsida</taxon>
        <taxon>Liliopsida</taxon>
        <taxon>Poales</taxon>
        <taxon>Poaceae</taxon>
        <taxon>PACMAD clade</taxon>
        <taxon>Panicoideae</taxon>
        <taxon>Panicodae</taxon>
        <taxon>Paniceae</taxon>
        <taxon>Melinidinae</taxon>
        <taxon>Urochloa</taxon>
    </lineage>
</organism>
<gene>
    <name evidence="2" type="ORF">URODEC1_LOCUS102510</name>
</gene>
<feature type="compositionally biased region" description="Basic and acidic residues" evidence="1">
    <location>
        <begin position="1"/>
        <end position="13"/>
    </location>
</feature>
<reference evidence="2 3" key="2">
    <citation type="submission" date="2024-10" db="EMBL/GenBank/DDBJ databases">
        <authorList>
            <person name="Ryan C."/>
        </authorList>
    </citation>
    <scope>NUCLEOTIDE SEQUENCE [LARGE SCALE GENOMIC DNA]</scope>
</reference>
<proteinExistence type="predicted"/>
<evidence type="ECO:0000313" key="2">
    <source>
        <dbReference type="EMBL" id="CAL5069917.1"/>
    </source>
</evidence>
<dbReference type="PANTHER" id="PTHR33085:SF37">
    <property type="entry name" value="OS12G0139800 PROTEIN"/>
    <property type="match status" value="1"/>
</dbReference>
<dbReference type="Pfam" id="PF07893">
    <property type="entry name" value="DUF1668"/>
    <property type="match status" value="1"/>
</dbReference>
<name>A0ABC9F876_9POAL</name>